<dbReference type="KEGG" id="pno:SNOG_20183"/>
<organism evidence="1 2">
    <name type="scientific">Phaeosphaeria nodorum (strain SN15 / ATCC MYA-4574 / FGSC 10173)</name>
    <name type="common">Glume blotch fungus</name>
    <name type="synonym">Parastagonospora nodorum</name>
    <dbReference type="NCBI Taxonomy" id="321614"/>
    <lineage>
        <taxon>Eukaryota</taxon>
        <taxon>Fungi</taxon>
        <taxon>Dikarya</taxon>
        <taxon>Ascomycota</taxon>
        <taxon>Pezizomycotina</taxon>
        <taxon>Dothideomycetes</taxon>
        <taxon>Pleosporomycetidae</taxon>
        <taxon>Pleosporales</taxon>
        <taxon>Pleosporineae</taxon>
        <taxon>Phaeosphaeriaceae</taxon>
        <taxon>Parastagonospora</taxon>
    </lineage>
</organism>
<reference evidence="2" key="1">
    <citation type="journal article" date="2007" name="Plant Cell">
        <title>Dothideomycete-plant interactions illuminated by genome sequencing and EST analysis of the wheat pathogen Stagonospora nodorum.</title>
        <authorList>
            <person name="Hane J.K."/>
            <person name="Lowe R.G."/>
            <person name="Solomon P.S."/>
            <person name="Tan K.C."/>
            <person name="Schoch C.L."/>
            <person name="Spatafora J.W."/>
            <person name="Crous P.W."/>
            <person name="Kodira C."/>
            <person name="Birren B.W."/>
            <person name="Galagan J.E."/>
            <person name="Torriani S.F."/>
            <person name="McDonald B.A."/>
            <person name="Oliver R.P."/>
        </authorList>
    </citation>
    <scope>NUCLEOTIDE SEQUENCE [LARGE SCALE GENOMIC DNA]</scope>
    <source>
        <strain evidence="2">SN15 / ATCC MYA-4574 / FGSC 10173</strain>
    </source>
</reference>
<dbReference type="Proteomes" id="UP000001055">
    <property type="component" value="Unassembled WGS sequence"/>
</dbReference>
<dbReference type="InParanoid" id="A9JXH8"/>
<gene>
    <name evidence="1" type="ORF">SNOG_20183</name>
</gene>
<name>A9JXH8_PHANO</name>
<evidence type="ECO:0000313" key="1">
    <source>
        <dbReference type="EMBL" id="EDP89884.1"/>
    </source>
</evidence>
<proteinExistence type="predicted"/>
<dbReference type="EMBL" id="CH445368">
    <property type="protein sequence ID" value="EDP89884.1"/>
    <property type="molecule type" value="Genomic_DNA"/>
</dbReference>
<dbReference type="RefSeq" id="XP_001806365.1">
    <property type="nucleotide sequence ID" value="XM_001806313.1"/>
</dbReference>
<evidence type="ECO:0000313" key="2">
    <source>
        <dbReference type="Proteomes" id="UP000001055"/>
    </source>
</evidence>
<dbReference type="AlphaFoldDB" id="A9JXH8"/>
<accession>A9JXH8</accession>
<dbReference type="GeneID" id="5983295"/>
<dbReference type="HOGENOM" id="CLU_2414043_0_0_1"/>
<protein>
    <submittedName>
        <fullName evidence="1">Uncharacterized protein</fullName>
    </submittedName>
</protein>
<sequence length="92" mass="10874">MPTEEDRQRLPDIHKVKRMVEAFKSSEVLPVVWADRVAVVKRYMPMKARRNMMVRVSHRNRIVFQKRRGLVLHAQKPRMNTIQPNVDEAVVA</sequence>